<dbReference type="OrthoDB" id="9800461at2"/>
<evidence type="ECO:0000313" key="1">
    <source>
        <dbReference type="EMBL" id="SFF11801.1"/>
    </source>
</evidence>
<dbReference type="RefSeq" id="WP_093615092.1">
    <property type="nucleotide sequence ID" value="NZ_BOMT01000023.1"/>
</dbReference>
<evidence type="ECO:0008006" key="3">
    <source>
        <dbReference type="Google" id="ProtNLM"/>
    </source>
</evidence>
<dbReference type="AlphaFoldDB" id="A0A1I2G595"/>
<proteinExistence type="predicted"/>
<dbReference type="Proteomes" id="UP000199645">
    <property type="component" value="Unassembled WGS sequence"/>
</dbReference>
<accession>A0A1I2G595</accession>
<evidence type="ECO:0000313" key="2">
    <source>
        <dbReference type="Proteomes" id="UP000199645"/>
    </source>
</evidence>
<name>A0A1I2G595_9ACTN</name>
<organism evidence="1 2">
    <name type="scientific">Actinoplanes philippinensis</name>
    <dbReference type="NCBI Taxonomy" id="35752"/>
    <lineage>
        <taxon>Bacteria</taxon>
        <taxon>Bacillati</taxon>
        <taxon>Actinomycetota</taxon>
        <taxon>Actinomycetes</taxon>
        <taxon>Micromonosporales</taxon>
        <taxon>Micromonosporaceae</taxon>
        <taxon>Actinoplanes</taxon>
    </lineage>
</organism>
<protein>
    <recommendedName>
        <fullName evidence="3">DUF3052 domain-containing protein</fullName>
    </recommendedName>
</protein>
<dbReference type="EMBL" id="FONV01000006">
    <property type="protein sequence ID" value="SFF11801.1"/>
    <property type="molecule type" value="Genomic_DNA"/>
</dbReference>
<dbReference type="STRING" id="35752.SAMN05421541_106167"/>
<reference evidence="1 2" key="1">
    <citation type="submission" date="2016-10" db="EMBL/GenBank/DDBJ databases">
        <authorList>
            <person name="de Groot N.N."/>
        </authorList>
    </citation>
    <scope>NUCLEOTIDE SEQUENCE [LARGE SCALE GENOMIC DNA]</scope>
    <source>
        <strain evidence="1 2">DSM 43019</strain>
    </source>
</reference>
<gene>
    <name evidence="1" type="ORF">SAMN05421541_106167</name>
</gene>
<sequence>MAGYSNTPLYRKLGIKPGHRVALLDAPAGFAGNLDGLPEGVAVRPGLAAGAPTDVIVLFVTERHVLQTRLDEVRRGMAQDGGFWVAWPKRASKVPTDVTEDVVREVALPTGLVDNKVCAIDEIWSGLRLVIRREHRIPAVR</sequence>
<keyword evidence="2" id="KW-1185">Reference proteome</keyword>